<dbReference type="Gene3D" id="1.20.120.620">
    <property type="entry name" value="Backbone structure of the membrane domain of e. Coli histidine kinase receptor kdpd"/>
    <property type="match status" value="1"/>
</dbReference>
<keyword evidence="20" id="KW-1185">Reference proteome</keyword>
<dbReference type="InterPro" id="IPR011006">
    <property type="entry name" value="CheY-like_superfamily"/>
</dbReference>
<dbReference type="InterPro" id="IPR003594">
    <property type="entry name" value="HATPase_dom"/>
</dbReference>
<proteinExistence type="predicted"/>
<evidence type="ECO:0000256" key="8">
    <source>
        <dbReference type="ARBA" id="ARBA00022777"/>
    </source>
</evidence>
<protein>
    <recommendedName>
        <fullName evidence="3">histidine kinase</fullName>
        <ecNumber evidence="3">2.7.13.3</ecNumber>
    </recommendedName>
</protein>
<evidence type="ECO:0000256" key="6">
    <source>
        <dbReference type="ARBA" id="ARBA00022692"/>
    </source>
</evidence>
<dbReference type="SMART" id="SM00091">
    <property type="entry name" value="PAS"/>
    <property type="match status" value="3"/>
</dbReference>
<dbReference type="InterPro" id="IPR003661">
    <property type="entry name" value="HisK_dim/P_dom"/>
</dbReference>
<dbReference type="Pfam" id="PF08448">
    <property type="entry name" value="PAS_4"/>
    <property type="match status" value="2"/>
</dbReference>
<evidence type="ECO:0000313" key="20">
    <source>
        <dbReference type="Proteomes" id="UP001482513"/>
    </source>
</evidence>
<keyword evidence="5" id="KW-0808">Transferase</keyword>
<dbReference type="PANTHER" id="PTHR43547">
    <property type="entry name" value="TWO-COMPONENT HISTIDINE KINASE"/>
    <property type="match status" value="1"/>
</dbReference>
<keyword evidence="6 14" id="KW-0812">Transmembrane</keyword>
<evidence type="ECO:0000256" key="4">
    <source>
        <dbReference type="ARBA" id="ARBA00022553"/>
    </source>
</evidence>
<dbReference type="InterPro" id="IPR038318">
    <property type="entry name" value="KdpD_sf"/>
</dbReference>
<keyword evidence="10 14" id="KW-1133">Transmembrane helix</keyword>
<reference evidence="19 20" key="1">
    <citation type="submission" date="2022-04" db="EMBL/GenBank/DDBJ databases">
        <title>Positive selection, recombination, and allopatry shape intraspecific diversity of widespread and dominant cyanobacteria.</title>
        <authorList>
            <person name="Wei J."/>
            <person name="Shu W."/>
            <person name="Hu C."/>
        </authorList>
    </citation>
    <scope>NUCLEOTIDE SEQUENCE [LARGE SCALE GENOMIC DNA]</scope>
    <source>
        <strain evidence="19 20">DQ-A4</strain>
    </source>
</reference>
<accession>A0ABV0KBB8</accession>
<feature type="domain" description="PAS" evidence="17">
    <location>
        <begin position="132"/>
        <end position="202"/>
    </location>
</feature>
<feature type="domain" description="PAC" evidence="18">
    <location>
        <begin position="445"/>
        <end position="498"/>
    </location>
</feature>
<keyword evidence="9" id="KW-0067">ATP-binding</keyword>
<feature type="domain" description="Response regulatory" evidence="16">
    <location>
        <begin position="761"/>
        <end position="879"/>
    </location>
</feature>
<dbReference type="SUPFAM" id="SSF55874">
    <property type="entry name" value="ATPase domain of HSP90 chaperone/DNA topoisomerase II/histidine kinase"/>
    <property type="match status" value="1"/>
</dbReference>
<dbReference type="EC" id="2.7.13.3" evidence="3"/>
<feature type="modified residue" description="4-aspartylphosphate" evidence="13">
    <location>
        <position position="810"/>
    </location>
</feature>
<dbReference type="InterPro" id="IPR036097">
    <property type="entry name" value="HisK_dim/P_sf"/>
</dbReference>
<dbReference type="Gene3D" id="3.30.565.10">
    <property type="entry name" value="Histidine kinase-like ATPase, C-terminal domain"/>
    <property type="match status" value="1"/>
</dbReference>
<evidence type="ECO:0000256" key="3">
    <source>
        <dbReference type="ARBA" id="ARBA00012438"/>
    </source>
</evidence>
<dbReference type="SUPFAM" id="SSF55785">
    <property type="entry name" value="PYP-like sensor domain (PAS domain)"/>
    <property type="match status" value="3"/>
</dbReference>
<dbReference type="CDD" id="cd16922">
    <property type="entry name" value="HATPase_EvgS-ArcB-TorS-like"/>
    <property type="match status" value="1"/>
</dbReference>
<dbReference type="PROSITE" id="PS50110">
    <property type="entry name" value="RESPONSE_REGULATORY"/>
    <property type="match status" value="1"/>
</dbReference>
<keyword evidence="8" id="KW-0418">Kinase</keyword>
<evidence type="ECO:0000256" key="13">
    <source>
        <dbReference type="PROSITE-ProRule" id="PRU00169"/>
    </source>
</evidence>
<feature type="domain" description="PAC" evidence="18">
    <location>
        <begin position="319"/>
        <end position="371"/>
    </location>
</feature>
<feature type="domain" description="PAS" evidence="17">
    <location>
        <begin position="252"/>
        <end position="321"/>
    </location>
</feature>
<evidence type="ECO:0000256" key="2">
    <source>
        <dbReference type="ARBA" id="ARBA00004141"/>
    </source>
</evidence>
<dbReference type="NCBIfam" id="TIGR00229">
    <property type="entry name" value="sensory_box"/>
    <property type="match status" value="3"/>
</dbReference>
<dbReference type="InterPro" id="IPR001610">
    <property type="entry name" value="PAC"/>
</dbReference>
<feature type="transmembrane region" description="Helical" evidence="14">
    <location>
        <begin position="40"/>
        <end position="67"/>
    </location>
</feature>
<dbReference type="SUPFAM" id="SSF47384">
    <property type="entry name" value="Homodimeric domain of signal transducing histidine kinase"/>
    <property type="match status" value="1"/>
</dbReference>
<organism evidence="19 20">
    <name type="scientific">Leptolyngbya subtilissima DQ-A4</name>
    <dbReference type="NCBI Taxonomy" id="2933933"/>
    <lineage>
        <taxon>Bacteria</taxon>
        <taxon>Bacillati</taxon>
        <taxon>Cyanobacteriota</taxon>
        <taxon>Cyanophyceae</taxon>
        <taxon>Leptolyngbyales</taxon>
        <taxon>Leptolyngbyaceae</taxon>
        <taxon>Leptolyngbya group</taxon>
        <taxon>Leptolyngbya</taxon>
    </lineage>
</organism>
<dbReference type="Gene3D" id="3.40.50.2300">
    <property type="match status" value="1"/>
</dbReference>
<evidence type="ECO:0000259" key="15">
    <source>
        <dbReference type="PROSITE" id="PS50109"/>
    </source>
</evidence>
<dbReference type="InterPro" id="IPR013656">
    <property type="entry name" value="PAS_4"/>
</dbReference>
<feature type="transmembrane region" description="Helical" evidence="14">
    <location>
        <begin position="12"/>
        <end position="33"/>
    </location>
</feature>
<dbReference type="Proteomes" id="UP001482513">
    <property type="component" value="Unassembled WGS sequence"/>
</dbReference>
<feature type="domain" description="PAS" evidence="17">
    <location>
        <begin position="372"/>
        <end position="442"/>
    </location>
</feature>
<gene>
    <name evidence="19" type="ORF">NC992_20150</name>
</gene>
<dbReference type="SMART" id="SM00387">
    <property type="entry name" value="HATPase_c"/>
    <property type="match status" value="1"/>
</dbReference>
<dbReference type="InterPro" id="IPR001789">
    <property type="entry name" value="Sig_transdc_resp-reg_receiver"/>
</dbReference>
<comment type="caution">
    <text evidence="19">The sequence shown here is derived from an EMBL/GenBank/DDBJ whole genome shotgun (WGS) entry which is preliminary data.</text>
</comment>
<feature type="domain" description="Histidine kinase" evidence="15">
    <location>
        <begin position="523"/>
        <end position="741"/>
    </location>
</feature>
<evidence type="ECO:0000256" key="10">
    <source>
        <dbReference type="ARBA" id="ARBA00022989"/>
    </source>
</evidence>
<dbReference type="SUPFAM" id="SSF52172">
    <property type="entry name" value="CheY-like"/>
    <property type="match status" value="1"/>
</dbReference>
<dbReference type="Gene3D" id="1.10.287.130">
    <property type="match status" value="1"/>
</dbReference>
<dbReference type="SMART" id="SM00086">
    <property type="entry name" value="PAC"/>
    <property type="match status" value="2"/>
</dbReference>
<evidence type="ECO:0000256" key="14">
    <source>
        <dbReference type="SAM" id="Phobius"/>
    </source>
</evidence>
<sequence>MNVRPYLRPKTYGIAVLSVTMALLLIGLLNPVADMATTPFLLFFGSVIIAAMWGGVACGLLATGLAALLSNYFFMSPNGGLSLDAPAIIRTLVFVTQGVVLSLLCGSFRSARDRLEHSSLQLQESEFSLRHTNQWVTAILESVTDGFYAVDLQWRFVYINPQAQHLFNRPLEELLGQSIWEVLPNLEGSAMGESFQRAMTTRQPLIVEIPGVAHPNRLFEMHTNPLENGLAIYFRDVTDRRNSQRQLYQQMQMLDLANDSIIIQDLDTATITYWNQGAARRYGWSAEAAIGQSTTDLLKTVLPEPMEAIREAILQEGYWAGELMQTTRDGRSIITNSRWTLQSTPANEPAAVLEISSDVTEQKQVEEALRKSELHFRTLANSMPQMFWTALPNGQLEYCNQRWYDYTGLTPAQSFAQGWLAVLHPDDRDRGQAAWDEALQKGLLLALETRPRRAADGQYRWHLVRAFPLRDERGEVLRWFGSSTDIHDQKMALVERDRALAQERVAREEAEAANRIKDEFLAMLSHELRTPLNPILGWVSLLRSRPLDETTRTRALETIERNAKVQAELIEDLLDVSRILRGKLQLNIQSVMLSDVVQAALETVQLAARAKEITLITKFDPDLGKIAGDHNRLQQIVWNLVSNAIKFTPKGGAVTIGLRRDGSYAIIEVADTGHGISADFLPHVFERFRQADSSSTRAFGGLGLGLAIVRYLTEQHGGEVSVTSPGLGQGSTFTVRLHLATTASLSPASAPPGVISFTDRRVLVIDDDLDSLHLLTALLEGYGMEVLTAKSAEEGMHLIEQHHPDLLISDIGMPEKDGIMLIQALRQRLAAEGGLTPAIALTAYVDGQTRDRVLAAGFQRHLSKPLDLEQLDQALAELLGGSG</sequence>
<dbReference type="PRINTS" id="PR00344">
    <property type="entry name" value="BCTRLSENSOR"/>
</dbReference>
<evidence type="ECO:0000256" key="9">
    <source>
        <dbReference type="ARBA" id="ARBA00022840"/>
    </source>
</evidence>
<name>A0ABV0KBB8_9CYAN</name>
<evidence type="ECO:0000259" key="16">
    <source>
        <dbReference type="PROSITE" id="PS50110"/>
    </source>
</evidence>
<dbReference type="Pfam" id="PF02518">
    <property type="entry name" value="HATPase_c"/>
    <property type="match status" value="1"/>
</dbReference>
<dbReference type="EMBL" id="JAMPKX010000011">
    <property type="protein sequence ID" value="MEP0949202.1"/>
    <property type="molecule type" value="Genomic_DNA"/>
</dbReference>
<comment type="subcellular location">
    <subcellularLocation>
        <location evidence="2">Membrane</location>
        <topology evidence="2">Multi-pass membrane protein</topology>
    </subcellularLocation>
</comment>
<dbReference type="InterPro" id="IPR000014">
    <property type="entry name" value="PAS"/>
</dbReference>
<evidence type="ECO:0000259" key="17">
    <source>
        <dbReference type="PROSITE" id="PS50112"/>
    </source>
</evidence>
<evidence type="ECO:0000256" key="1">
    <source>
        <dbReference type="ARBA" id="ARBA00000085"/>
    </source>
</evidence>
<feature type="transmembrane region" description="Helical" evidence="14">
    <location>
        <begin position="87"/>
        <end position="108"/>
    </location>
</feature>
<dbReference type="PROSITE" id="PS50113">
    <property type="entry name" value="PAC"/>
    <property type="match status" value="2"/>
</dbReference>
<evidence type="ECO:0000259" key="18">
    <source>
        <dbReference type="PROSITE" id="PS50113"/>
    </source>
</evidence>
<dbReference type="InterPro" id="IPR000700">
    <property type="entry name" value="PAS-assoc_C"/>
</dbReference>
<dbReference type="CDD" id="cd00082">
    <property type="entry name" value="HisKA"/>
    <property type="match status" value="1"/>
</dbReference>
<evidence type="ECO:0000256" key="11">
    <source>
        <dbReference type="ARBA" id="ARBA00023012"/>
    </source>
</evidence>
<evidence type="ECO:0000256" key="5">
    <source>
        <dbReference type="ARBA" id="ARBA00022679"/>
    </source>
</evidence>
<dbReference type="InterPro" id="IPR025201">
    <property type="entry name" value="KdpD_TM"/>
</dbReference>
<comment type="catalytic activity">
    <reaction evidence="1">
        <text>ATP + protein L-histidine = ADP + protein N-phospho-L-histidine.</text>
        <dbReference type="EC" id="2.7.13.3"/>
    </reaction>
</comment>
<dbReference type="InterPro" id="IPR036890">
    <property type="entry name" value="HATPase_C_sf"/>
</dbReference>
<keyword evidence="11" id="KW-0902">Two-component regulatory system</keyword>
<dbReference type="SMART" id="SM00448">
    <property type="entry name" value="REC"/>
    <property type="match status" value="1"/>
</dbReference>
<dbReference type="InterPro" id="IPR004358">
    <property type="entry name" value="Sig_transdc_His_kin-like_C"/>
</dbReference>
<evidence type="ECO:0000256" key="12">
    <source>
        <dbReference type="ARBA" id="ARBA00023136"/>
    </source>
</evidence>
<dbReference type="Pfam" id="PF00512">
    <property type="entry name" value="HisKA"/>
    <property type="match status" value="1"/>
</dbReference>
<dbReference type="SMART" id="SM00388">
    <property type="entry name" value="HisKA"/>
    <property type="match status" value="1"/>
</dbReference>
<dbReference type="InterPro" id="IPR035965">
    <property type="entry name" value="PAS-like_dom_sf"/>
</dbReference>
<keyword evidence="4 13" id="KW-0597">Phosphoprotein</keyword>
<dbReference type="RefSeq" id="WP_190704519.1">
    <property type="nucleotide sequence ID" value="NZ_JAMPKX010000011.1"/>
</dbReference>
<keyword evidence="7" id="KW-0547">Nucleotide-binding</keyword>
<dbReference type="CDD" id="cd00130">
    <property type="entry name" value="PAS"/>
    <property type="match status" value="3"/>
</dbReference>
<dbReference type="PROSITE" id="PS50112">
    <property type="entry name" value="PAS"/>
    <property type="match status" value="3"/>
</dbReference>
<dbReference type="Pfam" id="PF13493">
    <property type="entry name" value="DUF4118"/>
    <property type="match status" value="1"/>
</dbReference>
<dbReference type="PANTHER" id="PTHR43547:SF2">
    <property type="entry name" value="HYBRID SIGNAL TRANSDUCTION HISTIDINE KINASE C"/>
    <property type="match status" value="1"/>
</dbReference>
<dbReference type="PROSITE" id="PS50109">
    <property type="entry name" value="HIS_KIN"/>
    <property type="match status" value="1"/>
</dbReference>
<evidence type="ECO:0000256" key="7">
    <source>
        <dbReference type="ARBA" id="ARBA00022741"/>
    </source>
</evidence>
<dbReference type="Pfam" id="PF00072">
    <property type="entry name" value="Response_reg"/>
    <property type="match status" value="1"/>
</dbReference>
<dbReference type="InterPro" id="IPR005467">
    <property type="entry name" value="His_kinase_dom"/>
</dbReference>
<dbReference type="Gene3D" id="3.30.450.20">
    <property type="entry name" value="PAS domain"/>
    <property type="match status" value="3"/>
</dbReference>
<keyword evidence="12 14" id="KW-0472">Membrane</keyword>
<dbReference type="Pfam" id="PF08447">
    <property type="entry name" value="PAS_3"/>
    <property type="match status" value="1"/>
</dbReference>
<evidence type="ECO:0000313" key="19">
    <source>
        <dbReference type="EMBL" id="MEP0949202.1"/>
    </source>
</evidence>
<dbReference type="InterPro" id="IPR013655">
    <property type="entry name" value="PAS_fold_3"/>
</dbReference>